<proteinExistence type="inferred from homology"/>
<feature type="domain" description="Calpain catalytic" evidence="8">
    <location>
        <begin position="35"/>
        <end position="338"/>
    </location>
</feature>
<feature type="region of interest" description="Disordered" evidence="7">
    <location>
        <begin position="664"/>
        <end position="713"/>
    </location>
</feature>
<dbReference type="EMBL" id="CAJNOQ010000011">
    <property type="protein sequence ID" value="CAF0739049.1"/>
    <property type="molecule type" value="Genomic_DNA"/>
</dbReference>
<gene>
    <name evidence="9" type="ORF">GPM918_LOCUS153</name>
    <name evidence="10" type="ORF">OVA965_LOCUS2691</name>
    <name evidence="11" type="ORF">SRO942_LOCUS154</name>
    <name evidence="12" type="ORF">TMI583_LOCUS2690</name>
</gene>
<evidence type="ECO:0000313" key="12">
    <source>
        <dbReference type="EMBL" id="CAF3543597.1"/>
    </source>
</evidence>
<dbReference type="PANTHER" id="PTHR10183:SF379">
    <property type="entry name" value="CALPAIN-5"/>
    <property type="match status" value="1"/>
</dbReference>
<keyword evidence="13" id="KW-1185">Reference proteome</keyword>
<dbReference type="GO" id="GO:0004198">
    <property type="term" value="F:calcium-dependent cysteine-type endopeptidase activity"/>
    <property type="evidence" value="ECO:0007669"/>
    <property type="project" value="InterPro"/>
</dbReference>
<dbReference type="EMBL" id="CAJNOK010000592">
    <property type="protein sequence ID" value="CAF0763626.1"/>
    <property type="molecule type" value="Genomic_DNA"/>
</dbReference>
<evidence type="ECO:0000256" key="4">
    <source>
        <dbReference type="ARBA" id="ARBA00022807"/>
    </source>
</evidence>
<dbReference type="GO" id="GO:0005737">
    <property type="term" value="C:cytoplasm"/>
    <property type="evidence" value="ECO:0007669"/>
    <property type="project" value="TreeGrafter"/>
</dbReference>
<dbReference type="SMART" id="SM00720">
    <property type="entry name" value="calpain_III"/>
    <property type="match status" value="1"/>
</dbReference>
<evidence type="ECO:0000313" key="10">
    <source>
        <dbReference type="EMBL" id="CAF0763626.1"/>
    </source>
</evidence>
<accession>A0A813NKY5</accession>
<evidence type="ECO:0000256" key="1">
    <source>
        <dbReference type="ARBA" id="ARBA00007623"/>
    </source>
</evidence>
<keyword evidence="4 6" id="KW-0788">Thiol protease</keyword>
<evidence type="ECO:0000313" key="11">
    <source>
        <dbReference type="EMBL" id="CAF3517178.1"/>
    </source>
</evidence>
<comment type="caution">
    <text evidence="9">The sequence shown here is derived from an EMBL/GenBank/DDBJ whole genome shotgun (WGS) entry which is preliminary data.</text>
</comment>
<feature type="active site" evidence="5 6">
    <location>
        <position position="254"/>
    </location>
</feature>
<dbReference type="Proteomes" id="UP000681722">
    <property type="component" value="Unassembled WGS sequence"/>
</dbReference>
<dbReference type="OrthoDB" id="424753at2759"/>
<evidence type="ECO:0000256" key="2">
    <source>
        <dbReference type="ARBA" id="ARBA00022670"/>
    </source>
</evidence>
<dbReference type="AlphaFoldDB" id="A0A813NKY5"/>
<dbReference type="SUPFAM" id="SSF54001">
    <property type="entry name" value="Cysteine proteinases"/>
    <property type="match status" value="1"/>
</dbReference>
<evidence type="ECO:0000313" key="13">
    <source>
        <dbReference type="Proteomes" id="UP000663829"/>
    </source>
</evidence>
<evidence type="ECO:0000313" key="9">
    <source>
        <dbReference type="EMBL" id="CAF0739049.1"/>
    </source>
</evidence>
<dbReference type="CDD" id="cd00044">
    <property type="entry name" value="CysPc"/>
    <property type="match status" value="1"/>
</dbReference>
<dbReference type="SUPFAM" id="SSF49758">
    <property type="entry name" value="Calpain large subunit, middle domain (domain III)"/>
    <property type="match status" value="1"/>
</dbReference>
<evidence type="ECO:0000256" key="5">
    <source>
        <dbReference type="PIRSR" id="PIRSR622684-1"/>
    </source>
</evidence>
<protein>
    <recommendedName>
        <fullName evidence="8">Calpain catalytic domain-containing protein</fullName>
    </recommendedName>
</protein>
<dbReference type="PROSITE" id="PS50203">
    <property type="entry name" value="CALPAIN_CAT"/>
    <property type="match status" value="1"/>
</dbReference>
<evidence type="ECO:0000256" key="7">
    <source>
        <dbReference type="SAM" id="MobiDB-lite"/>
    </source>
</evidence>
<dbReference type="InterPro" id="IPR026321">
    <property type="entry name" value="CC134"/>
</dbReference>
<dbReference type="Gene3D" id="3.90.70.10">
    <property type="entry name" value="Cysteine proteinases"/>
    <property type="match status" value="1"/>
</dbReference>
<dbReference type="Pfam" id="PF15002">
    <property type="entry name" value="ERK-JNK_inhib"/>
    <property type="match status" value="1"/>
</dbReference>
<evidence type="ECO:0000256" key="6">
    <source>
        <dbReference type="PROSITE-ProRule" id="PRU00239"/>
    </source>
</evidence>
<feature type="active site" evidence="5 6">
    <location>
        <position position="89"/>
    </location>
</feature>
<organism evidence="9 13">
    <name type="scientific">Didymodactylos carnosus</name>
    <dbReference type="NCBI Taxonomy" id="1234261"/>
    <lineage>
        <taxon>Eukaryota</taxon>
        <taxon>Metazoa</taxon>
        <taxon>Spiralia</taxon>
        <taxon>Gnathifera</taxon>
        <taxon>Rotifera</taxon>
        <taxon>Eurotatoria</taxon>
        <taxon>Bdelloidea</taxon>
        <taxon>Philodinida</taxon>
        <taxon>Philodinidae</taxon>
        <taxon>Didymodactylos</taxon>
    </lineage>
</organism>
<dbReference type="GO" id="GO:0006508">
    <property type="term" value="P:proteolysis"/>
    <property type="evidence" value="ECO:0007669"/>
    <property type="project" value="UniProtKB-KW"/>
</dbReference>
<dbReference type="InterPro" id="IPR001300">
    <property type="entry name" value="Peptidase_C2_calpain_cat"/>
</dbReference>
<dbReference type="Proteomes" id="UP000677228">
    <property type="component" value="Unassembled WGS sequence"/>
</dbReference>
<dbReference type="EMBL" id="CAJOBC010000011">
    <property type="protein sequence ID" value="CAF3517178.1"/>
    <property type="molecule type" value="Genomic_DNA"/>
</dbReference>
<sequence>MLQNSHTPNKHAYFIPFLDQKYDDIYRECRTKRIQFTDSKFPPNQDSLFRGQSIKHIIWKRPYDVTDTPKFFVKTPHRRDPGQGELSDCWFIVAVAGITLHKQIFERVIPLNQTFDRKQYAGMFHFRFWQFGTWYDIVVYDYLPFNRKTLQPWCCWNRQEPNEFWCSLLEKAYAKLNGGYRNLIGGAPIEAFTDLTAGVEQRFKLNSSIKNVNQFFNFLVDSLKHGCLMACSINPKSDGSDIEEIKANRLVVGHSYSVTAVRYLKYERQILRMIRLRNPWANEIEWSGSWRDDDTRWNQLDKNTQRKMSWDPADDGEFWMTFFDFFHEFDILEVCHLSPDTFEEELDFHLQSLPLIQSTQTEKSRRSNATTMLKDENFSMHTPLSASMMCDRPLNRKVWSCLSFEGQWIHGISAGGRCATKCRHGCHYWSNPQYEIEMCADNEYVKCALVISLMQKYNRLTPIDDPINRYDYIQARIYKINTVSSSSTNAVPSTAITRKSDGKVVGTNGYSAEDLDYVGYTGSYINRREVTSYLRVNPGKYLIIPSTYEPNKEGYFLLRVLNDSRISLTSSQFIPSISDFPQDESVREQLSLMLENVLFLGDLALFFPDVFHRFYDNDQQRTVLTSWCYSFAYETNFYDHDSLKILELMAQELRLIDRDPTFVNPYAEGKPTSKQRTSSERQENLPPSSKTTKKPKEKVKKKRGPGLSGSHSHPYLIHASEMVRKTLCGVIESPSNYDLSPDDVAVVTLCDITLYDVQRVDFPHIPQQYIICKTKIDDCDYFPIPFTLYYNAEEIDHNLCYGIRVDILGSGNQIKFSSEKFIPVLTDQHPSTNVKIMVVPTSNNNTREAY</sequence>
<feature type="compositionally biased region" description="Basic residues" evidence="7">
    <location>
        <begin position="691"/>
        <end position="704"/>
    </location>
</feature>
<dbReference type="Proteomes" id="UP000663829">
    <property type="component" value="Unassembled WGS sequence"/>
</dbReference>
<dbReference type="EMBL" id="CAJOBA010000592">
    <property type="protein sequence ID" value="CAF3543597.1"/>
    <property type="molecule type" value="Genomic_DNA"/>
</dbReference>
<dbReference type="Gene3D" id="2.60.120.380">
    <property type="match status" value="1"/>
</dbReference>
<dbReference type="Proteomes" id="UP000682733">
    <property type="component" value="Unassembled WGS sequence"/>
</dbReference>
<dbReference type="FunFam" id="3.90.70.10:FF:000001">
    <property type="entry name" value="Calpain-1 catalytic subunit"/>
    <property type="match status" value="1"/>
</dbReference>
<reference evidence="9" key="1">
    <citation type="submission" date="2021-02" db="EMBL/GenBank/DDBJ databases">
        <authorList>
            <person name="Nowell W R."/>
        </authorList>
    </citation>
    <scope>NUCLEOTIDE SEQUENCE</scope>
</reference>
<name>A0A813NKY5_9BILA</name>
<dbReference type="InterPro" id="IPR022683">
    <property type="entry name" value="Calpain_III"/>
</dbReference>
<evidence type="ECO:0000259" key="8">
    <source>
        <dbReference type="PROSITE" id="PS50203"/>
    </source>
</evidence>
<keyword evidence="3 6" id="KW-0378">Hydrolase</keyword>
<dbReference type="PANTHER" id="PTHR10183">
    <property type="entry name" value="CALPAIN"/>
    <property type="match status" value="1"/>
</dbReference>
<dbReference type="InterPro" id="IPR038765">
    <property type="entry name" value="Papain-like_cys_pep_sf"/>
</dbReference>
<dbReference type="InterPro" id="IPR022684">
    <property type="entry name" value="Calpain_cysteine_protease"/>
</dbReference>
<comment type="similarity">
    <text evidence="1">Belongs to the peptidase C2 family.</text>
</comment>
<dbReference type="Pfam" id="PF00648">
    <property type="entry name" value="Peptidase_C2"/>
    <property type="match status" value="1"/>
</dbReference>
<dbReference type="InterPro" id="IPR036213">
    <property type="entry name" value="Calpain_III_sf"/>
</dbReference>
<keyword evidence="2 6" id="KW-0645">Protease</keyword>
<dbReference type="SMART" id="SM00230">
    <property type="entry name" value="CysPc"/>
    <property type="match status" value="1"/>
</dbReference>
<dbReference type="PRINTS" id="PR00704">
    <property type="entry name" value="CALPAIN"/>
</dbReference>
<evidence type="ECO:0000256" key="3">
    <source>
        <dbReference type="ARBA" id="ARBA00022801"/>
    </source>
</evidence>
<feature type="active site" evidence="5 6">
    <location>
        <position position="278"/>
    </location>
</feature>